<dbReference type="Gene3D" id="1.10.12.10">
    <property type="entry name" value="Lyase 2-enoyl-coa Hydratase, Chain A, domain 2"/>
    <property type="match status" value="1"/>
</dbReference>
<dbReference type="PANTHER" id="PTHR11941">
    <property type="entry name" value="ENOYL-COA HYDRATASE-RELATED"/>
    <property type="match status" value="1"/>
</dbReference>
<dbReference type="PANTHER" id="PTHR11941:SF54">
    <property type="entry name" value="ENOYL-COA HYDRATASE, MITOCHONDRIAL"/>
    <property type="match status" value="1"/>
</dbReference>
<gene>
    <name evidence="3" type="ORF">CD175_04390</name>
</gene>
<sequence length="263" mass="28362">MSNENPLLITRHGAVMSISINDAPINRMSFAFIDALEAAVEEAATDSSVRALLFTGEGEANFSVGMDLKEAMREVPARGGWDTVLDQRLRVLARIESMGKPSVATMFGYCLGGGLELPLACHFRLAADTGTQIGLPEMDLGTVPAWGGSVRLTRCIGRDNALDMVLRARRIDGHEALRMGLVRSVHPVAELKAAAMALAQELAEKAPLAVDGVLRCIVGADERTLDEGLREERKAFLHCAASKDQAEGARAFFEKRKPVFTGN</sequence>
<organism evidence="3 4">
    <name type="scientific">Pseudomonas laurylsulfatiphila</name>
    <dbReference type="NCBI Taxonomy" id="2011015"/>
    <lineage>
        <taxon>Bacteria</taxon>
        <taxon>Pseudomonadati</taxon>
        <taxon>Pseudomonadota</taxon>
        <taxon>Gammaproteobacteria</taxon>
        <taxon>Pseudomonadales</taxon>
        <taxon>Pseudomonadaceae</taxon>
        <taxon>Pseudomonas</taxon>
    </lineage>
</organism>
<dbReference type="SUPFAM" id="SSF52096">
    <property type="entry name" value="ClpP/crotonase"/>
    <property type="match status" value="1"/>
</dbReference>
<dbReference type="GO" id="GO:0016836">
    <property type="term" value="F:hydro-lyase activity"/>
    <property type="evidence" value="ECO:0007669"/>
    <property type="project" value="UniProtKB-ARBA"/>
</dbReference>
<evidence type="ECO:0000256" key="1">
    <source>
        <dbReference type="ARBA" id="ARBA00005254"/>
    </source>
</evidence>
<evidence type="ECO:0000313" key="3">
    <source>
        <dbReference type="EMBL" id="PPK40691.1"/>
    </source>
</evidence>
<dbReference type="InterPro" id="IPR014748">
    <property type="entry name" value="Enoyl-CoA_hydra_C"/>
</dbReference>
<dbReference type="InterPro" id="IPR001753">
    <property type="entry name" value="Enoyl-CoA_hydra/iso"/>
</dbReference>
<dbReference type="RefSeq" id="WP_104447830.1">
    <property type="nucleotide sequence ID" value="NZ_NIRS01000001.1"/>
</dbReference>
<dbReference type="Proteomes" id="UP000238541">
    <property type="component" value="Unassembled WGS sequence"/>
</dbReference>
<dbReference type="InterPro" id="IPR029045">
    <property type="entry name" value="ClpP/crotonase-like_dom_sf"/>
</dbReference>
<dbReference type="AlphaFoldDB" id="A0A2S6FTH6"/>
<comment type="similarity">
    <text evidence="1">Belongs to the enoyl-CoA hydratase/isomerase family.</text>
</comment>
<name>A0A2S6FTH6_9PSED</name>
<keyword evidence="2" id="KW-0456">Lyase</keyword>
<accession>A0A2S6FTH6</accession>
<dbReference type="EMBL" id="NIRS01000001">
    <property type="protein sequence ID" value="PPK40691.1"/>
    <property type="molecule type" value="Genomic_DNA"/>
</dbReference>
<comment type="caution">
    <text evidence="3">The sequence shown here is derived from an EMBL/GenBank/DDBJ whole genome shotgun (WGS) entry which is preliminary data.</text>
</comment>
<dbReference type="FunFam" id="1.10.12.10:FF:000001">
    <property type="entry name" value="Probable enoyl-CoA hydratase, mitochondrial"/>
    <property type="match status" value="1"/>
</dbReference>
<reference evidence="4" key="1">
    <citation type="submission" date="2017-06" db="EMBL/GenBank/DDBJ databases">
        <authorList>
            <person name="Furmanczyk E.M."/>
        </authorList>
    </citation>
    <scope>NUCLEOTIDE SEQUENCE [LARGE SCALE GENOMIC DNA]</scope>
    <source>
        <strain evidence="4">AP3_16</strain>
    </source>
</reference>
<dbReference type="CDD" id="cd06558">
    <property type="entry name" value="crotonase-like"/>
    <property type="match status" value="1"/>
</dbReference>
<evidence type="ECO:0000256" key="2">
    <source>
        <dbReference type="ARBA" id="ARBA00023239"/>
    </source>
</evidence>
<dbReference type="Pfam" id="PF00378">
    <property type="entry name" value="ECH_1"/>
    <property type="match status" value="1"/>
</dbReference>
<proteinExistence type="inferred from homology"/>
<dbReference type="Gene3D" id="3.90.226.10">
    <property type="entry name" value="2-enoyl-CoA Hydratase, Chain A, domain 1"/>
    <property type="match status" value="1"/>
</dbReference>
<keyword evidence="4" id="KW-1185">Reference proteome</keyword>
<dbReference type="GO" id="GO:0006635">
    <property type="term" value="P:fatty acid beta-oxidation"/>
    <property type="evidence" value="ECO:0007669"/>
    <property type="project" value="TreeGrafter"/>
</dbReference>
<evidence type="ECO:0000313" key="4">
    <source>
        <dbReference type="Proteomes" id="UP000238541"/>
    </source>
</evidence>
<protein>
    <submittedName>
        <fullName evidence="3">Crotonase</fullName>
    </submittedName>
</protein>